<evidence type="ECO:0008006" key="4">
    <source>
        <dbReference type="Google" id="ProtNLM"/>
    </source>
</evidence>
<comment type="similarity">
    <text evidence="1">Belongs to the UPF0696 family.</text>
</comment>
<dbReference type="InterPro" id="IPR023398">
    <property type="entry name" value="TIF_eIF4e-like"/>
</dbReference>
<evidence type="ECO:0000313" key="2">
    <source>
        <dbReference type="EMBL" id="SCL75946.1"/>
    </source>
</evidence>
<accession>A0A1M4MM54</accession>
<name>A0A1M4MM54_9EURY</name>
<organism evidence="2 3">
    <name type="scientific">Methanoculleus chikugoensis</name>
    <dbReference type="NCBI Taxonomy" id="118126"/>
    <lineage>
        <taxon>Archaea</taxon>
        <taxon>Methanobacteriati</taxon>
        <taxon>Methanobacteriota</taxon>
        <taxon>Stenosarchaea group</taxon>
        <taxon>Methanomicrobia</taxon>
        <taxon>Methanomicrobiales</taxon>
        <taxon>Methanomicrobiaceae</taxon>
        <taxon>Methanoculleus</taxon>
    </lineage>
</organism>
<dbReference type="EMBL" id="FMID01000044">
    <property type="protein sequence ID" value="SCL75946.1"/>
    <property type="molecule type" value="Genomic_DNA"/>
</dbReference>
<dbReference type="Pfam" id="PF08939">
    <property type="entry name" value="Bles03"/>
    <property type="match status" value="1"/>
</dbReference>
<evidence type="ECO:0000256" key="1">
    <source>
        <dbReference type="ARBA" id="ARBA00010568"/>
    </source>
</evidence>
<gene>
    <name evidence="2" type="ORF">L21_1863</name>
</gene>
<dbReference type="InterPro" id="IPR015034">
    <property type="entry name" value="Bles03"/>
</dbReference>
<dbReference type="PANTHER" id="PTHR31977">
    <property type="entry name" value="UPF0696 PROTEIN C11ORF68"/>
    <property type="match status" value="1"/>
</dbReference>
<evidence type="ECO:0000313" key="3">
    <source>
        <dbReference type="Proteomes" id="UP000184671"/>
    </source>
</evidence>
<dbReference type="PANTHER" id="PTHR31977:SF1">
    <property type="entry name" value="UPF0696 PROTEIN C11ORF68"/>
    <property type="match status" value="1"/>
</dbReference>
<dbReference type="STRING" id="118126.L21_1863"/>
<dbReference type="OrthoDB" id="109391at2157"/>
<protein>
    <recommendedName>
        <fullName evidence="4">DUF1917 domain-containing protein</fullName>
    </recommendedName>
</protein>
<dbReference type="AlphaFoldDB" id="A0A1M4MM54"/>
<dbReference type="Proteomes" id="UP000184671">
    <property type="component" value="Unassembled WGS sequence"/>
</dbReference>
<dbReference type="SUPFAM" id="SSF55418">
    <property type="entry name" value="eIF4e-like"/>
    <property type="match status" value="1"/>
</dbReference>
<dbReference type="Gene3D" id="3.30.760.10">
    <property type="entry name" value="RNA Cap, Translation Initiation Factor Eif4e"/>
    <property type="match status" value="1"/>
</dbReference>
<proteinExistence type="inferred from homology"/>
<sequence length="216" mass="24911">MEEIDPESLAEVAYGLFEIYLNRELHLRGPHLFELVGQGTDFEADVREIFGRFRDDYPELADALLRRFGGIDAIYAPLREGEGVLPSKTTRMYWIVQDAPGPSERGLDDDQVGKWLIFAPADEVDEAWRKVRDETVKGTLGISAKVSTAKPNPDSRDERSVIYVYTRDWADEADVMRVRERLRELGFTERIGYKRNIETYRGEYSEEGRKVTYYSA</sequence>
<reference evidence="2 3" key="1">
    <citation type="submission" date="2016-08" db="EMBL/GenBank/DDBJ databases">
        <authorList>
            <person name="Seilhamer J.J."/>
        </authorList>
    </citation>
    <scope>NUCLEOTIDE SEQUENCE [LARGE SCALE GENOMIC DNA]</scope>
    <source>
        <strain evidence="2">L21-II-0</strain>
    </source>
</reference>
<dbReference type="RefSeq" id="WP_074370183.1">
    <property type="nucleotide sequence ID" value="NZ_FMID01000044.1"/>
</dbReference>